<sequence length="390" mass="43246">MKIMKLNLKSTWIALFLCMYITNVIAQSKPFTITGTINGLADGTKMELIPGATHKDEKPIAQAIITNGNFEFKGSLAGPRLFIIRPSDGYGGYSLMAQDGAITITGTTSVSENNGTKYYNFANVVVKGSAAHTQYWQKKAPHRGLDSLYSSNNEAGREISEKINEAFKNKDTVLVKQLRATEAYKQVLTSDSIFFAVAGKTISKIISDNKETWWGPFLALDMYSYFTPNEKPLYAMFSPQAKASYYGKILKEQIDPEGFKGKKAPLLDLKGEGNTDMASLLKGNKYVLVDFWASWCVPCRKSIPHLKKAYEELNGKGFQIVSISIDKKEADWQKAQKEEQLPWPSFLDKGTTANAWKVRAIPTMFLLDAKGVVVGEGLSLDELLAKVKAN</sequence>
<gene>
    <name evidence="4" type="ordered locus">Solca_0079</name>
</gene>
<proteinExistence type="predicted"/>
<dbReference type="RefSeq" id="WP_014678463.1">
    <property type="nucleotide sequence ID" value="NC_017770.1"/>
</dbReference>
<evidence type="ECO:0000313" key="5">
    <source>
        <dbReference type="Proteomes" id="UP000007590"/>
    </source>
</evidence>
<dbReference type="InterPro" id="IPR025380">
    <property type="entry name" value="DUF4369"/>
</dbReference>
<evidence type="ECO:0000313" key="4">
    <source>
        <dbReference type="EMBL" id="AFD05235.1"/>
    </source>
</evidence>
<keyword evidence="1" id="KW-0676">Redox-active center</keyword>
<dbReference type="eggNOG" id="COG0526">
    <property type="taxonomic scope" value="Bacteria"/>
</dbReference>
<dbReference type="InterPro" id="IPR017937">
    <property type="entry name" value="Thioredoxin_CS"/>
</dbReference>
<keyword evidence="2" id="KW-0732">Signal</keyword>
<dbReference type="AlphaFoldDB" id="H8KT52"/>
<dbReference type="SUPFAM" id="SSF52833">
    <property type="entry name" value="Thioredoxin-like"/>
    <property type="match status" value="1"/>
</dbReference>
<dbReference type="KEGG" id="scn:Solca_0079"/>
<dbReference type="InterPro" id="IPR036249">
    <property type="entry name" value="Thioredoxin-like_sf"/>
</dbReference>
<keyword evidence="5" id="KW-1185">Reference proteome</keyword>
<evidence type="ECO:0000259" key="3">
    <source>
        <dbReference type="PROSITE" id="PS51352"/>
    </source>
</evidence>
<reference evidence="4" key="1">
    <citation type="submission" date="2012-02" db="EMBL/GenBank/DDBJ databases">
        <title>The complete genome of Solitalea canadensis DSM 3403.</title>
        <authorList>
            <consortium name="US DOE Joint Genome Institute (JGI-PGF)"/>
            <person name="Lucas S."/>
            <person name="Copeland A."/>
            <person name="Lapidus A."/>
            <person name="Glavina del Rio T."/>
            <person name="Dalin E."/>
            <person name="Tice H."/>
            <person name="Bruce D."/>
            <person name="Goodwin L."/>
            <person name="Pitluck S."/>
            <person name="Peters L."/>
            <person name="Ovchinnikova G."/>
            <person name="Lu M."/>
            <person name="Kyrpides N."/>
            <person name="Mavromatis K."/>
            <person name="Ivanova N."/>
            <person name="Brettin T."/>
            <person name="Detter J.C."/>
            <person name="Han C."/>
            <person name="Larimer F."/>
            <person name="Land M."/>
            <person name="Hauser L."/>
            <person name="Markowitz V."/>
            <person name="Cheng J.-F."/>
            <person name="Hugenholtz P."/>
            <person name="Woyke T."/>
            <person name="Wu D."/>
            <person name="Spring S."/>
            <person name="Schroeder M."/>
            <person name="Kopitz M."/>
            <person name="Brambilla E."/>
            <person name="Klenk H.-P."/>
            <person name="Eisen J.A."/>
        </authorList>
    </citation>
    <scope>NUCLEOTIDE SEQUENCE</scope>
    <source>
        <strain evidence="4">DSM 3403</strain>
    </source>
</reference>
<dbReference type="Proteomes" id="UP000007590">
    <property type="component" value="Chromosome"/>
</dbReference>
<dbReference type="PROSITE" id="PS51352">
    <property type="entry name" value="THIOREDOXIN_2"/>
    <property type="match status" value="1"/>
</dbReference>
<dbReference type="PANTHER" id="PTHR42852">
    <property type="entry name" value="THIOL:DISULFIDE INTERCHANGE PROTEIN DSBE"/>
    <property type="match status" value="1"/>
</dbReference>
<evidence type="ECO:0000256" key="2">
    <source>
        <dbReference type="SAM" id="SignalP"/>
    </source>
</evidence>
<dbReference type="PROSITE" id="PS00194">
    <property type="entry name" value="THIOREDOXIN_1"/>
    <property type="match status" value="1"/>
</dbReference>
<accession>H8KT52</accession>
<dbReference type="Gene3D" id="3.40.30.10">
    <property type="entry name" value="Glutaredoxin"/>
    <property type="match status" value="1"/>
</dbReference>
<dbReference type="InterPro" id="IPR013766">
    <property type="entry name" value="Thioredoxin_domain"/>
</dbReference>
<dbReference type="Pfam" id="PF14289">
    <property type="entry name" value="DUF4369"/>
    <property type="match status" value="1"/>
</dbReference>
<name>H8KT52_SOLCM</name>
<organism evidence="4 5">
    <name type="scientific">Solitalea canadensis (strain ATCC 29591 / DSM 3403 / JCM 21819 / LMG 8368 / NBRC 15130 / NCIMB 12057 / USAM 9D)</name>
    <name type="common">Flexibacter canadensis</name>
    <dbReference type="NCBI Taxonomy" id="929556"/>
    <lineage>
        <taxon>Bacteria</taxon>
        <taxon>Pseudomonadati</taxon>
        <taxon>Bacteroidota</taxon>
        <taxon>Sphingobacteriia</taxon>
        <taxon>Sphingobacteriales</taxon>
        <taxon>Sphingobacteriaceae</taxon>
        <taxon>Solitalea</taxon>
    </lineage>
</organism>
<feature type="domain" description="Thioredoxin" evidence="3">
    <location>
        <begin position="258"/>
        <end position="390"/>
    </location>
</feature>
<feature type="signal peptide" evidence="2">
    <location>
        <begin position="1"/>
        <end position="26"/>
    </location>
</feature>
<dbReference type="InterPro" id="IPR050553">
    <property type="entry name" value="Thioredoxin_ResA/DsbE_sf"/>
</dbReference>
<dbReference type="STRING" id="929556.Solca_0079"/>
<dbReference type="HOGENOM" id="CLU_042529_1_0_10"/>
<evidence type="ECO:0000256" key="1">
    <source>
        <dbReference type="ARBA" id="ARBA00023284"/>
    </source>
</evidence>
<dbReference type="GO" id="GO:0016853">
    <property type="term" value="F:isomerase activity"/>
    <property type="evidence" value="ECO:0007669"/>
    <property type="project" value="UniProtKB-KW"/>
</dbReference>
<dbReference type="InterPro" id="IPR000866">
    <property type="entry name" value="AhpC/TSA"/>
</dbReference>
<dbReference type="CDD" id="cd02966">
    <property type="entry name" value="TlpA_like_family"/>
    <property type="match status" value="1"/>
</dbReference>
<protein>
    <submittedName>
        <fullName evidence="4">Thiol-disulfide isomerase-like thioredoxin</fullName>
    </submittedName>
</protein>
<dbReference type="GO" id="GO:0016491">
    <property type="term" value="F:oxidoreductase activity"/>
    <property type="evidence" value="ECO:0007669"/>
    <property type="project" value="InterPro"/>
</dbReference>
<dbReference type="PANTHER" id="PTHR42852:SF13">
    <property type="entry name" value="PROTEIN DIPZ"/>
    <property type="match status" value="1"/>
</dbReference>
<dbReference type="GO" id="GO:0016209">
    <property type="term" value="F:antioxidant activity"/>
    <property type="evidence" value="ECO:0007669"/>
    <property type="project" value="InterPro"/>
</dbReference>
<feature type="chain" id="PRO_5003615283" evidence="2">
    <location>
        <begin position="27"/>
        <end position="390"/>
    </location>
</feature>
<dbReference type="EMBL" id="CP003349">
    <property type="protein sequence ID" value="AFD05235.1"/>
    <property type="molecule type" value="Genomic_DNA"/>
</dbReference>
<keyword evidence="4" id="KW-0413">Isomerase</keyword>
<dbReference type="Pfam" id="PF00578">
    <property type="entry name" value="AhpC-TSA"/>
    <property type="match status" value="1"/>
</dbReference>